<dbReference type="Pfam" id="PF14526">
    <property type="entry name" value="Cass2"/>
    <property type="match status" value="1"/>
</dbReference>
<protein>
    <submittedName>
        <fullName evidence="5">AraC family transcriptional regulator</fullName>
    </submittedName>
</protein>
<dbReference type="EMBL" id="RJVG01000004">
    <property type="protein sequence ID" value="ROR28567.1"/>
    <property type="molecule type" value="Genomic_DNA"/>
</dbReference>
<organism evidence="5 6">
    <name type="scientific">Mobilisporobacter senegalensis</name>
    <dbReference type="NCBI Taxonomy" id="1329262"/>
    <lineage>
        <taxon>Bacteria</taxon>
        <taxon>Bacillati</taxon>
        <taxon>Bacillota</taxon>
        <taxon>Clostridia</taxon>
        <taxon>Lachnospirales</taxon>
        <taxon>Lachnospiraceae</taxon>
        <taxon>Mobilisporobacter</taxon>
    </lineage>
</organism>
<keyword evidence="3" id="KW-0804">Transcription</keyword>
<accession>A0A3N1XUJ8</accession>
<dbReference type="InterPro" id="IPR029441">
    <property type="entry name" value="Cass2"/>
</dbReference>
<comment type="caution">
    <text evidence="5">The sequence shown here is derived from an EMBL/GenBank/DDBJ whole genome shotgun (WGS) entry which is preliminary data.</text>
</comment>
<dbReference type="OrthoDB" id="9801123at2"/>
<dbReference type="PROSITE" id="PS01124">
    <property type="entry name" value="HTH_ARAC_FAMILY_2"/>
    <property type="match status" value="1"/>
</dbReference>
<reference evidence="5 6" key="1">
    <citation type="submission" date="2018-11" db="EMBL/GenBank/DDBJ databases">
        <title>Genomic Encyclopedia of Type Strains, Phase IV (KMG-IV): sequencing the most valuable type-strain genomes for metagenomic binning, comparative biology and taxonomic classification.</title>
        <authorList>
            <person name="Goeker M."/>
        </authorList>
    </citation>
    <scope>NUCLEOTIDE SEQUENCE [LARGE SCALE GENOMIC DNA]</scope>
    <source>
        <strain evidence="5 6">DSM 26537</strain>
    </source>
</reference>
<evidence type="ECO:0000313" key="6">
    <source>
        <dbReference type="Proteomes" id="UP000273083"/>
    </source>
</evidence>
<keyword evidence="2" id="KW-0238">DNA-binding</keyword>
<sequence>MEWFEKLNEALEYLEKNLDSEINYEKVAKIAGCSTYHFQRMFSYVANISLAEYIRKRKMTLAAFDIQSSNEKIIDIALKYGYESPTAFNRAFQNIHGISPVAARNQNINLKAFPRISFQLTIKGGCEMNYKIVTKEKFRIVGVKRFFDITGEEGFTQIPLFWQEITQKGLIPHIAALIDGEPSGILGVSTEMENFEYFIAAPSSKDIPEGMVEYEVPASTYAVFECTGSIATNALQDLERRIMTEWLPTSGYEYSNGADIEVYPAGNQFSENYTTQVWLPIKKKTGGA</sequence>
<dbReference type="SMART" id="SM00871">
    <property type="entry name" value="AraC_E_bind"/>
    <property type="match status" value="1"/>
</dbReference>
<dbReference type="SUPFAM" id="SSF46689">
    <property type="entry name" value="Homeodomain-like"/>
    <property type="match status" value="2"/>
</dbReference>
<name>A0A3N1XUJ8_9FIRM</name>
<dbReference type="GO" id="GO:0003700">
    <property type="term" value="F:DNA-binding transcription factor activity"/>
    <property type="evidence" value="ECO:0007669"/>
    <property type="project" value="InterPro"/>
</dbReference>
<dbReference type="SUPFAM" id="SSF55136">
    <property type="entry name" value="Probable bacterial effector-binding domain"/>
    <property type="match status" value="1"/>
</dbReference>
<dbReference type="Gene3D" id="3.20.80.10">
    <property type="entry name" value="Regulatory factor, effector binding domain"/>
    <property type="match status" value="1"/>
</dbReference>
<dbReference type="AlphaFoldDB" id="A0A3N1XUJ8"/>
<keyword evidence="6" id="KW-1185">Reference proteome</keyword>
<dbReference type="PANTHER" id="PTHR47504:SF5">
    <property type="entry name" value="RIGHT ORIGIN-BINDING PROTEIN"/>
    <property type="match status" value="1"/>
</dbReference>
<dbReference type="InterPro" id="IPR018062">
    <property type="entry name" value="HTH_AraC-typ_CS"/>
</dbReference>
<gene>
    <name evidence="5" type="ORF">EDD66_104153</name>
</gene>
<dbReference type="PANTHER" id="PTHR47504">
    <property type="entry name" value="RIGHT ORIGIN-BINDING PROTEIN"/>
    <property type="match status" value="1"/>
</dbReference>
<evidence type="ECO:0000259" key="4">
    <source>
        <dbReference type="PROSITE" id="PS01124"/>
    </source>
</evidence>
<dbReference type="Pfam" id="PF12833">
    <property type="entry name" value="HTH_18"/>
    <property type="match status" value="1"/>
</dbReference>
<dbReference type="InterPro" id="IPR009057">
    <property type="entry name" value="Homeodomain-like_sf"/>
</dbReference>
<evidence type="ECO:0000256" key="1">
    <source>
        <dbReference type="ARBA" id="ARBA00023015"/>
    </source>
</evidence>
<dbReference type="RefSeq" id="WP_123609068.1">
    <property type="nucleotide sequence ID" value="NZ_RJVG01000004.1"/>
</dbReference>
<dbReference type="InterPro" id="IPR050959">
    <property type="entry name" value="MarA-like"/>
</dbReference>
<keyword evidence="1" id="KW-0805">Transcription regulation</keyword>
<dbReference type="PROSITE" id="PS00041">
    <property type="entry name" value="HTH_ARAC_FAMILY_1"/>
    <property type="match status" value="1"/>
</dbReference>
<feature type="domain" description="HTH araC/xylS-type" evidence="4">
    <location>
        <begin position="8"/>
        <end position="106"/>
    </location>
</feature>
<dbReference type="InterPro" id="IPR010499">
    <property type="entry name" value="AraC_E-bd"/>
</dbReference>
<dbReference type="Proteomes" id="UP000273083">
    <property type="component" value="Unassembled WGS sequence"/>
</dbReference>
<proteinExistence type="predicted"/>
<dbReference type="Gene3D" id="1.10.10.60">
    <property type="entry name" value="Homeodomain-like"/>
    <property type="match status" value="2"/>
</dbReference>
<evidence type="ECO:0000313" key="5">
    <source>
        <dbReference type="EMBL" id="ROR28567.1"/>
    </source>
</evidence>
<evidence type="ECO:0000256" key="3">
    <source>
        <dbReference type="ARBA" id="ARBA00023163"/>
    </source>
</evidence>
<dbReference type="SMART" id="SM00342">
    <property type="entry name" value="HTH_ARAC"/>
    <property type="match status" value="1"/>
</dbReference>
<dbReference type="InterPro" id="IPR011256">
    <property type="entry name" value="Reg_factor_effector_dom_sf"/>
</dbReference>
<dbReference type="InterPro" id="IPR018060">
    <property type="entry name" value="HTH_AraC"/>
</dbReference>
<dbReference type="GO" id="GO:0043565">
    <property type="term" value="F:sequence-specific DNA binding"/>
    <property type="evidence" value="ECO:0007669"/>
    <property type="project" value="InterPro"/>
</dbReference>
<evidence type="ECO:0000256" key="2">
    <source>
        <dbReference type="ARBA" id="ARBA00023125"/>
    </source>
</evidence>